<feature type="compositionally biased region" description="Polar residues" evidence="1">
    <location>
        <begin position="7"/>
        <end position="35"/>
    </location>
</feature>
<dbReference type="EMBL" id="ML122273">
    <property type="protein sequence ID" value="RPD58774.1"/>
    <property type="molecule type" value="Genomic_DNA"/>
</dbReference>
<feature type="region of interest" description="Disordered" evidence="1">
    <location>
        <begin position="1"/>
        <end position="49"/>
    </location>
</feature>
<evidence type="ECO:0000256" key="1">
    <source>
        <dbReference type="SAM" id="MobiDB-lite"/>
    </source>
</evidence>
<accession>A0A5C2S6T9</accession>
<protein>
    <submittedName>
        <fullName evidence="2">Uncharacterized protein</fullName>
    </submittedName>
</protein>
<evidence type="ECO:0000313" key="2">
    <source>
        <dbReference type="EMBL" id="RPD58774.1"/>
    </source>
</evidence>
<dbReference type="Proteomes" id="UP000313359">
    <property type="component" value="Unassembled WGS sequence"/>
</dbReference>
<organism evidence="2 3">
    <name type="scientific">Lentinus tigrinus ALCF2SS1-6</name>
    <dbReference type="NCBI Taxonomy" id="1328759"/>
    <lineage>
        <taxon>Eukaryota</taxon>
        <taxon>Fungi</taxon>
        <taxon>Dikarya</taxon>
        <taxon>Basidiomycota</taxon>
        <taxon>Agaricomycotina</taxon>
        <taxon>Agaricomycetes</taxon>
        <taxon>Polyporales</taxon>
        <taxon>Polyporaceae</taxon>
        <taxon>Lentinus</taxon>
    </lineage>
</organism>
<proteinExistence type="predicted"/>
<evidence type="ECO:0000313" key="3">
    <source>
        <dbReference type="Proteomes" id="UP000313359"/>
    </source>
</evidence>
<name>A0A5C2S6T9_9APHY</name>
<keyword evidence="3" id="KW-1185">Reference proteome</keyword>
<sequence length="91" mass="9806">MSAYRMSDTSNKVSNCNTPSPGMAALQTNGPSTRSGWLPPRHRPKQGLAMQSSVVRTQVGAKFHEYALYARSTSPVSCPCKYCSGLNSPLV</sequence>
<dbReference type="AlphaFoldDB" id="A0A5C2S6T9"/>
<gene>
    <name evidence="2" type="ORF">L227DRAFT_176650</name>
</gene>
<reference evidence="2" key="1">
    <citation type="journal article" date="2018" name="Genome Biol. Evol.">
        <title>Genomics and development of Lentinus tigrinus, a white-rot wood-decaying mushroom with dimorphic fruiting bodies.</title>
        <authorList>
            <person name="Wu B."/>
            <person name="Xu Z."/>
            <person name="Knudson A."/>
            <person name="Carlson A."/>
            <person name="Chen N."/>
            <person name="Kovaka S."/>
            <person name="LaButti K."/>
            <person name="Lipzen A."/>
            <person name="Pennachio C."/>
            <person name="Riley R."/>
            <person name="Schakwitz W."/>
            <person name="Umezawa K."/>
            <person name="Ohm R.A."/>
            <person name="Grigoriev I.V."/>
            <person name="Nagy L.G."/>
            <person name="Gibbons J."/>
            <person name="Hibbett D."/>
        </authorList>
    </citation>
    <scope>NUCLEOTIDE SEQUENCE [LARGE SCALE GENOMIC DNA]</scope>
    <source>
        <strain evidence="2">ALCF2SS1-6</strain>
    </source>
</reference>